<evidence type="ECO:0000259" key="3">
    <source>
        <dbReference type="Pfam" id="PF02826"/>
    </source>
</evidence>
<evidence type="ECO:0000256" key="2">
    <source>
        <dbReference type="ARBA" id="ARBA00023027"/>
    </source>
</evidence>
<sequence>MSLLLVSKNRDLKPYKEALLELDPNIEIDIWPGVSNPDRVQFAVAWRHPANLFEKFPNLKVISSLGAGVDHLLSDDTIPESIQFTRIVAPSLSGQMSDYILTAVLNIIRRTDNYLDQQRKTVWKPLDSLKKAEISVGVMGLGQIGSEVAKILVRNGFNVSGWSRTKKTIEGVTCYTKDELGAFLGKINIAICLLPLTPETGGILNLDLFKGLKQPAYLINAARGEHLVEEDLIYALDTDLIHHATLDVFSEEPLPESHPFWGRKKITITPHIASVTDPQESAELILENYKRMLSGMDLLHKVDREAGY</sequence>
<dbReference type="PROSITE" id="PS00065">
    <property type="entry name" value="D_2_HYDROXYACID_DH_1"/>
    <property type="match status" value="1"/>
</dbReference>
<dbReference type="Proteomes" id="UP000233398">
    <property type="component" value="Unassembled WGS sequence"/>
</dbReference>
<reference evidence="4 5" key="1">
    <citation type="submission" date="2017-11" db="EMBL/GenBank/DDBJ databases">
        <title>Rhodohalobacter 15182 sp. nov., isolated from a salt lake.</title>
        <authorList>
            <person name="Han S."/>
        </authorList>
    </citation>
    <scope>NUCLEOTIDE SEQUENCE [LARGE SCALE GENOMIC DNA]</scope>
    <source>
        <strain evidence="4 5">15182</strain>
    </source>
</reference>
<dbReference type="RefSeq" id="WP_101073555.1">
    <property type="nucleotide sequence ID" value="NZ_PISP01000003.1"/>
</dbReference>
<evidence type="ECO:0000256" key="1">
    <source>
        <dbReference type="ARBA" id="ARBA00023002"/>
    </source>
</evidence>
<dbReference type="GO" id="GO:0051287">
    <property type="term" value="F:NAD binding"/>
    <property type="evidence" value="ECO:0007669"/>
    <property type="project" value="InterPro"/>
</dbReference>
<dbReference type="PANTHER" id="PTHR43333">
    <property type="entry name" value="2-HACID_DH_C DOMAIN-CONTAINING PROTEIN"/>
    <property type="match status" value="1"/>
</dbReference>
<dbReference type="CDD" id="cd12164">
    <property type="entry name" value="GDH_like_2"/>
    <property type="match status" value="1"/>
</dbReference>
<evidence type="ECO:0000313" key="4">
    <source>
        <dbReference type="EMBL" id="PKD43081.1"/>
    </source>
</evidence>
<dbReference type="Gene3D" id="3.40.50.720">
    <property type="entry name" value="NAD(P)-binding Rossmann-like Domain"/>
    <property type="match status" value="2"/>
</dbReference>
<dbReference type="SUPFAM" id="SSF51735">
    <property type="entry name" value="NAD(P)-binding Rossmann-fold domains"/>
    <property type="match status" value="1"/>
</dbReference>
<dbReference type="InterPro" id="IPR029752">
    <property type="entry name" value="D-isomer_DH_CS1"/>
</dbReference>
<keyword evidence="4" id="KW-0670">Pyruvate</keyword>
<comment type="caution">
    <text evidence="4">The sequence shown here is derived from an EMBL/GenBank/DDBJ whole genome shotgun (WGS) entry which is preliminary data.</text>
</comment>
<evidence type="ECO:0000313" key="5">
    <source>
        <dbReference type="Proteomes" id="UP000233398"/>
    </source>
</evidence>
<feature type="domain" description="D-isomer specific 2-hydroxyacid dehydrogenase NAD-binding" evidence="3">
    <location>
        <begin position="102"/>
        <end position="273"/>
    </location>
</feature>
<proteinExistence type="predicted"/>
<gene>
    <name evidence="4" type="ORF">CWD77_10635</name>
</gene>
<name>A0A2N0VFW5_9BACT</name>
<dbReference type="InterPro" id="IPR006140">
    <property type="entry name" value="D-isomer_DH_NAD-bd"/>
</dbReference>
<dbReference type="AlphaFoldDB" id="A0A2N0VFW5"/>
<protein>
    <submittedName>
        <fullName evidence="4">Glyoxylate/hydroxypyruvate reductase A</fullName>
    </submittedName>
</protein>
<dbReference type="OrthoDB" id="9805416at2"/>
<dbReference type="InterPro" id="IPR036291">
    <property type="entry name" value="NAD(P)-bd_dom_sf"/>
</dbReference>
<dbReference type="EMBL" id="PISP01000003">
    <property type="protein sequence ID" value="PKD43081.1"/>
    <property type="molecule type" value="Genomic_DNA"/>
</dbReference>
<dbReference type="Pfam" id="PF02826">
    <property type="entry name" value="2-Hacid_dh_C"/>
    <property type="match status" value="1"/>
</dbReference>
<keyword evidence="1" id="KW-0560">Oxidoreductase</keyword>
<organism evidence="4 5">
    <name type="scientific">Rhodohalobacter barkolensis</name>
    <dbReference type="NCBI Taxonomy" id="2053187"/>
    <lineage>
        <taxon>Bacteria</taxon>
        <taxon>Pseudomonadati</taxon>
        <taxon>Balneolota</taxon>
        <taxon>Balneolia</taxon>
        <taxon>Balneolales</taxon>
        <taxon>Balneolaceae</taxon>
        <taxon>Rhodohalobacter</taxon>
    </lineage>
</organism>
<dbReference type="GO" id="GO:0016491">
    <property type="term" value="F:oxidoreductase activity"/>
    <property type="evidence" value="ECO:0007669"/>
    <property type="project" value="UniProtKB-KW"/>
</dbReference>
<dbReference type="PANTHER" id="PTHR43333:SF1">
    <property type="entry name" value="D-ISOMER SPECIFIC 2-HYDROXYACID DEHYDROGENASE NAD-BINDING DOMAIN-CONTAINING PROTEIN"/>
    <property type="match status" value="1"/>
</dbReference>
<keyword evidence="2" id="KW-0520">NAD</keyword>
<dbReference type="SUPFAM" id="SSF52283">
    <property type="entry name" value="Formate/glycerate dehydrogenase catalytic domain-like"/>
    <property type="match status" value="1"/>
</dbReference>
<keyword evidence="5" id="KW-1185">Reference proteome</keyword>
<accession>A0A2N0VFW5</accession>